<dbReference type="InterPro" id="IPR050428">
    <property type="entry name" value="TCS_sensor_his_kinase"/>
</dbReference>
<keyword evidence="8 10" id="KW-1133">Transmembrane helix</keyword>
<reference evidence="13" key="1">
    <citation type="submission" date="2016-10" db="EMBL/GenBank/DDBJ databases">
        <authorList>
            <person name="Varghese N."/>
            <person name="Submissions S."/>
        </authorList>
    </citation>
    <scope>NUCLEOTIDE SEQUENCE [LARGE SCALE GENOMIC DNA]</scope>
    <source>
        <strain evidence="13">DSM 7165</strain>
    </source>
</reference>
<feature type="transmembrane region" description="Helical" evidence="10">
    <location>
        <begin position="21"/>
        <end position="41"/>
    </location>
</feature>
<evidence type="ECO:0000256" key="2">
    <source>
        <dbReference type="ARBA" id="ARBA00004370"/>
    </source>
</evidence>
<evidence type="ECO:0000256" key="10">
    <source>
        <dbReference type="SAM" id="Phobius"/>
    </source>
</evidence>
<keyword evidence="4" id="KW-0597">Phosphoprotein</keyword>
<dbReference type="SMART" id="SM00387">
    <property type="entry name" value="HATPase_c"/>
    <property type="match status" value="1"/>
</dbReference>
<evidence type="ECO:0000259" key="11">
    <source>
        <dbReference type="PROSITE" id="PS50109"/>
    </source>
</evidence>
<evidence type="ECO:0000256" key="8">
    <source>
        <dbReference type="ARBA" id="ARBA00022989"/>
    </source>
</evidence>
<evidence type="ECO:0000256" key="1">
    <source>
        <dbReference type="ARBA" id="ARBA00000085"/>
    </source>
</evidence>
<dbReference type="GO" id="GO:0004673">
    <property type="term" value="F:protein histidine kinase activity"/>
    <property type="evidence" value="ECO:0007669"/>
    <property type="project" value="UniProtKB-EC"/>
</dbReference>
<dbReference type="InterPro" id="IPR036890">
    <property type="entry name" value="HATPase_C_sf"/>
</dbReference>
<dbReference type="InterPro" id="IPR005467">
    <property type="entry name" value="His_kinase_dom"/>
</dbReference>
<dbReference type="GO" id="GO:0005886">
    <property type="term" value="C:plasma membrane"/>
    <property type="evidence" value="ECO:0007669"/>
    <property type="project" value="TreeGrafter"/>
</dbReference>
<evidence type="ECO:0000256" key="6">
    <source>
        <dbReference type="ARBA" id="ARBA00022692"/>
    </source>
</evidence>
<dbReference type="PANTHER" id="PTHR45436:SF5">
    <property type="entry name" value="SENSOR HISTIDINE KINASE TRCS"/>
    <property type="match status" value="1"/>
</dbReference>
<protein>
    <recommendedName>
        <fullName evidence="3">histidine kinase</fullName>
        <ecNumber evidence="3">2.7.13.3</ecNumber>
    </recommendedName>
</protein>
<keyword evidence="6 10" id="KW-0812">Transmembrane</keyword>
<dbReference type="PANTHER" id="PTHR45436">
    <property type="entry name" value="SENSOR HISTIDINE KINASE YKOH"/>
    <property type="match status" value="1"/>
</dbReference>
<evidence type="ECO:0000313" key="12">
    <source>
        <dbReference type="EMBL" id="SEI55080.1"/>
    </source>
</evidence>
<keyword evidence="5" id="KW-0808">Transferase</keyword>
<dbReference type="Pfam" id="PF02518">
    <property type="entry name" value="HATPase_c"/>
    <property type="match status" value="1"/>
</dbReference>
<evidence type="ECO:0000256" key="9">
    <source>
        <dbReference type="ARBA" id="ARBA00023136"/>
    </source>
</evidence>
<accession>A0A1H6RTG1</accession>
<dbReference type="Gene3D" id="3.30.565.10">
    <property type="entry name" value="Histidine kinase-like ATPase, C-terminal domain"/>
    <property type="match status" value="1"/>
</dbReference>
<dbReference type="AlphaFoldDB" id="A0A1H6RTG1"/>
<dbReference type="Proteomes" id="UP000242999">
    <property type="component" value="Unassembled WGS sequence"/>
</dbReference>
<name>A0A1H6RTG1_9GAMM</name>
<dbReference type="Gene3D" id="1.10.287.130">
    <property type="match status" value="1"/>
</dbReference>
<proteinExistence type="predicted"/>
<dbReference type="RefSeq" id="WP_093308929.1">
    <property type="nucleotide sequence ID" value="NZ_FNYH01000004.1"/>
</dbReference>
<evidence type="ECO:0000256" key="5">
    <source>
        <dbReference type="ARBA" id="ARBA00022679"/>
    </source>
</evidence>
<keyword evidence="7 12" id="KW-0418">Kinase</keyword>
<dbReference type="STRING" id="64971.SAMN05421831_10452"/>
<evidence type="ECO:0000256" key="4">
    <source>
        <dbReference type="ARBA" id="ARBA00022553"/>
    </source>
</evidence>
<comment type="subcellular location">
    <subcellularLocation>
        <location evidence="2">Membrane</location>
    </subcellularLocation>
</comment>
<dbReference type="EMBL" id="FNYH01000004">
    <property type="protein sequence ID" value="SEI55080.1"/>
    <property type="molecule type" value="Genomic_DNA"/>
</dbReference>
<dbReference type="InterPro" id="IPR003594">
    <property type="entry name" value="HATPase_dom"/>
</dbReference>
<feature type="transmembrane region" description="Helical" evidence="10">
    <location>
        <begin position="162"/>
        <end position="181"/>
    </location>
</feature>
<keyword evidence="9 10" id="KW-0472">Membrane</keyword>
<keyword evidence="13" id="KW-1185">Reference proteome</keyword>
<dbReference type="OrthoDB" id="9809567at2"/>
<evidence type="ECO:0000313" key="13">
    <source>
        <dbReference type="Proteomes" id="UP000242999"/>
    </source>
</evidence>
<dbReference type="InterPro" id="IPR004358">
    <property type="entry name" value="Sig_transdc_His_kin-like_C"/>
</dbReference>
<evidence type="ECO:0000256" key="3">
    <source>
        <dbReference type="ARBA" id="ARBA00012438"/>
    </source>
</evidence>
<dbReference type="SUPFAM" id="SSF55874">
    <property type="entry name" value="ATPase domain of HSP90 chaperone/DNA topoisomerase II/histidine kinase"/>
    <property type="match status" value="1"/>
</dbReference>
<sequence length="452" mass="51314">MSFLNHPANAQPSLAMQLKRQLFLLSLALMVIFLVILHWGLNRLTQDVVLARLERQAANLISALVYQTEQQSWQLRTAGIDEIYHRVHSGAYYYIDSEQVQYSSRSLWDIQLTLDKMPLDQQTHYLDTRLQGQTWLVLQQGIQKHNTHFTIWVAEDISELKISIYILEIALVGVFLFVLAIQVSLQQKIILGAFARLTPLQNAITAQRMGETFDLPKNTPQEVTPLVEAIRQLLQTSSAQIKRSRMALGNLAHELKHPLQHLAHISQGLESKEQAQLLQAIYQELHYKIERELKRARIAGTPNPGQYFMPDQEILHIVNFLQMMRETPLDFTYQNLASQGKTQLPFDRDDMLELFGNLLDNAWRYAHQQVRLSWTLEAHQLQAQIEDDGEGVAAASLALLTQRGVRLDEQAGAGHGLGLSICQAIVESYQGELAFQASPLGGLQVNVRLPLP</sequence>
<dbReference type="PRINTS" id="PR00344">
    <property type="entry name" value="BCTRLSENSOR"/>
</dbReference>
<dbReference type="PROSITE" id="PS50109">
    <property type="entry name" value="HIS_KIN"/>
    <property type="match status" value="1"/>
</dbReference>
<dbReference type="EC" id="2.7.13.3" evidence="3"/>
<feature type="domain" description="Histidine kinase" evidence="11">
    <location>
        <begin position="250"/>
        <end position="452"/>
    </location>
</feature>
<organism evidence="12 13">
    <name type="scientific">Allopseudospirillum japonicum</name>
    <dbReference type="NCBI Taxonomy" id="64971"/>
    <lineage>
        <taxon>Bacteria</taxon>
        <taxon>Pseudomonadati</taxon>
        <taxon>Pseudomonadota</taxon>
        <taxon>Gammaproteobacteria</taxon>
        <taxon>Oceanospirillales</taxon>
        <taxon>Oceanospirillaceae</taxon>
        <taxon>Allopseudospirillum</taxon>
    </lineage>
</organism>
<gene>
    <name evidence="12" type="ORF">SAMN05421831_10452</name>
</gene>
<dbReference type="GO" id="GO:0000160">
    <property type="term" value="P:phosphorelay signal transduction system"/>
    <property type="evidence" value="ECO:0007669"/>
    <property type="project" value="TreeGrafter"/>
</dbReference>
<evidence type="ECO:0000256" key="7">
    <source>
        <dbReference type="ARBA" id="ARBA00022777"/>
    </source>
</evidence>
<comment type="catalytic activity">
    <reaction evidence="1">
        <text>ATP + protein L-histidine = ADP + protein N-phospho-L-histidine.</text>
        <dbReference type="EC" id="2.7.13.3"/>
    </reaction>
</comment>